<comment type="caution">
    <text evidence="3">The sequence shown here is derived from an EMBL/GenBank/DDBJ whole genome shotgun (WGS) entry which is preliminary data.</text>
</comment>
<dbReference type="EMBL" id="JASAOG010000003">
    <property type="protein sequence ID" value="KAK0069044.1"/>
    <property type="molecule type" value="Genomic_DNA"/>
</dbReference>
<evidence type="ECO:0000256" key="2">
    <source>
        <dbReference type="SAM" id="Phobius"/>
    </source>
</evidence>
<keyword evidence="2" id="KW-0812">Transmembrane</keyword>
<reference evidence="3" key="2">
    <citation type="submission" date="2023-04" db="EMBL/GenBank/DDBJ databases">
        <authorList>
            <person name="Bu L."/>
            <person name="Lu L."/>
            <person name="Laidemitt M.R."/>
            <person name="Zhang S.M."/>
            <person name="Mutuku M."/>
            <person name="Mkoji G."/>
            <person name="Steinauer M."/>
            <person name="Loker E.S."/>
        </authorList>
    </citation>
    <scope>NUCLEOTIDE SEQUENCE</scope>
    <source>
        <strain evidence="3">KasaAsao</strain>
        <tissue evidence="3">Whole Snail</tissue>
    </source>
</reference>
<feature type="compositionally biased region" description="Basic residues" evidence="1">
    <location>
        <begin position="986"/>
        <end position="997"/>
    </location>
</feature>
<name>A0AAD8CA20_BIOPF</name>
<proteinExistence type="predicted"/>
<organism evidence="3 4">
    <name type="scientific">Biomphalaria pfeifferi</name>
    <name type="common">Bloodfluke planorb</name>
    <name type="synonym">Freshwater snail</name>
    <dbReference type="NCBI Taxonomy" id="112525"/>
    <lineage>
        <taxon>Eukaryota</taxon>
        <taxon>Metazoa</taxon>
        <taxon>Spiralia</taxon>
        <taxon>Lophotrochozoa</taxon>
        <taxon>Mollusca</taxon>
        <taxon>Gastropoda</taxon>
        <taxon>Heterobranchia</taxon>
        <taxon>Euthyneura</taxon>
        <taxon>Panpulmonata</taxon>
        <taxon>Hygrophila</taxon>
        <taxon>Lymnaeoidea</taxon>
        <taxon>Planorbidae</taxon>
        <taxon>Biomphalaria</taxon>
    </lineage>
</organism>
<reference evidence="3" key="1">
    <citation type="journal article" date="2023" name="PLoS Negl. Trop. Dis.">
        <title>A genome sequence for Biomphalaria pfeifferi, the major vector snail for the human-infecting parasite Schistosoma mansoni.</title>
        <authorList>
            <person name="Bu L."/>
            <person name="Lu L."/>
            <person name="Laidemitt M.R."/>
            <person name="Zhang S.M."/>
            <person name="Mutuku M."/>
            <person name="Mkoji G."/>
            <person name="Steinauer M."/>
            <person name="Loker E.S."/>
        </authorList>
    </citation>
    <scope>NUCLEOTIDE SEQUENCE</scope>
    <source>
        <strain evidence="3">KasaAsao</strain>
    </source>
</reference>
<sequence>MCLKFADIFHDRRFSLWKYVYIYFAGMYLHLVNAQAELCDSNDDNRTIVATLGTSINFSVCVVANISDPQFPLLKVNNVWLSRGQESSNNITFTWENTNVNTTDVFSLRIYIRNITVYHYGKLAIRLLTSEYSGLDLHLTIIPSEESIFKFNLTDSDNNELQCEVNWSAMKIEIRNQLTGQVLNTLDNSYKMKIRNSIKGHVPEINECDNAGIYTCAVTDFQNVIHEIQLINRKSGCSVKFCDKNNTIIYHTTINGTAKFILCIFYNDYIDIVAVDISKMSCEWQVTLENESYLLLLINIDNIRESFAGNNIIDITVVNNKASKRENLNRTLTLILHNAIKLCNTSSNNTEVMASIGKNVTIEICIKNSYKNLQHVSINQRNVDWKNMSIQNGRRFLLRQNSTDKYYLEVTIVNIMEQTPLEYKVMLSTVLKDVLLYRFQLILKDSLSLCEMEKNFTSIKTQMYGSVIIHICYKTNFGALEYCGIDNELYKINYSEDQNDTYVSVDQFYISTNYFMQIYFRNVTQEKISSILLKTTNSQSLNYTVKVSFLKEKVYDLFSCDGHEIKTYYFSQLNMNMSICVRLSTKEKPKACVQQHSFIQHGIANTSSEQISNVHISVNGSFVFVDIINVTEYNFGRYDVNIECNNIDIEYTFYLIQDTLALPSSICNGGNTQFSIEASRDSLLSVCFRTFGNLDRAISINNYSVPIVLNFKDPQKYQLMSDLDLPFKNISVVNRWNQQLKARYIQIYLLPTHNQEMKIEFVFSNRIILYNISLIGNETDVNEISASSTNDSGRDFSNRTGSLGSAPRNDNIESSVYVYAVPAVVVVVCTVVLIIVVIVRKKAKAKGKKNETQLNTYTQGQRNDNDYVNVNSQNDVMYMNLKTSRPRSLRLVPNAPDLTKDLDERIYLNTCDLEQESSFIGPGDGGNRDPPSGRYISDEGLLYVTISHANSLRSANSSASSRTTDNVIYASLDLEKSGKIPLLQLKRSRHKQKKKISDKKSMPEEDLH</sequence>
<dbReference type="AlphaFoldDB" id="A0AAD8CA20"/>
<feature type="region of interest" description="Disordered" evidence="1">
    <location>
        <begin position="786"/>
        <end position="805"/>
    </location>
</feature>
<keyword evidence="2" id="KW-1133">Transmembrane helix</keyword>
<accession>A0AAD8CA20</accession>
<dbReference type="Proteomes" id="UP001233172">
    <property type="component" value="Unassembled WGS sequence"/>
</dbReference>
<keyword evidence="2" id="KW-0472">Membrane</keyword>
<evidence type="ECO:0000313" key="4">
    <source>
        <dbReference type="Proteomes" id="UP001233172"/>
    </source>
</evidence>
<evidence type="ECO:0000313" key="3">
    <source>
        <dbReference type="EMBL" id="KAK0069044.1"/>
    </source>
</evidence>
<feature type="compositionally biased region" description="Basic and acidic residues" evidence="1">
    <location>
        <begin position="998"/>
        <end position="1008"/>
    </location>
</feature>
<evidence type="ECO:0000256" key="1">
    <source>
        <dbReference type="SAM" id="MobiDB-lite"/>
    </source>
</evidence>
<feature type="transmembrane region" description="Helical" evidence="2">
    <location>
        <begin position="816"/>
        <end position="839"/>
    </location>
</feature>
<gene>
    <name evidence="3" type="ORF">Bpfe_001226</name>
</gene>
<protein>
    <submittedName>
        <fullName evidence="3">Uncharacterized protein</fullName>
    </submittedName>
</protein>
<feature type="region of interest" description="Disordered" evidence="1">
    <location>
        <begin position="984"/>
        <end position="1008"/>
    </location>
</feature>
<keyword evidence="4" id="KW-1185">Reference proteome</keyword>